<dbReference type="Proteomes" id="UP000184536">
    <property type="component" value="Unassembled WGS sequence"/>
</dbReference>
<evidence type="ECO:0000313" key="2">
    <source>
        <dbReference type="Proteomes" id="UP000184536"/>
    </source>
</evidence>
<gene>
    <name evidence="1" type="ORF">SAMN02745975_00066</name>
</gene>
<name>A0A1M6BUX8_9FIRM</name>
<dbReference type="RefSeq" id="WP_110939384.1">
    <property type="nucleotide sequence ID" value="NZ_FQZV01000003.1"/>
</dbReference>
<evidence type="ECO:0000313" key="1">
    <source>
        <dbReference type="EMBL" id="SHI52501.1"/>
    </source>
</evidence>
<proteinExistence type="predicted"/>
<accession>A0A1M6BUX8</accession>
<dbReference type="EMBL" id="FQZV01000003">
    <property type="protein sequence ID" value="SHI52501.1"/>
    <property type="molecule type" value="Genomic_DNA"/>
</dbReference>
<organism evidence="1 2">
    <name type="scientific">Geosporobacter subterraneus DSM 17957</name>
    <dbReference type="NCBI Taxonomy" id="1121919"/>
    <lineage>
        <taxon>Bacteria</taxon>
        <taxon>Bacillati</taxon>
        <taxon>Bacillota</taxon>
        <taxon>Clostridia</taxon>
        <taxon>Peptostreptococcales</taxon>
        <taxon>Thermotaleaceae</taxon>
        <taxon>Geosporobacter</taxon>
    </lineage>
</organism>
<dbReference type="STRING" id="1121919.SAMN02745975_00066"/>
<sequence>MVKSNEKHFIYYGSSGFSYHFYLVGTNLYVRVLKEAITYNTMKLEEKTVEFSVGIDTAGKFHIASILETGHLKYGIYFNEAWESRNLMTFDRYHSQLKNIILFVFEEKIHILMAQSYTENSDLWIIKHYYWNKQSWENQKICEIITEPYDVAFHADLDSKNNIHLVYKSRVGKYYQIYYAKFLLNYRSWNIPVKISEGLYEHTHPFVLCDNKDQLHVTWSSFIGGHYEIRYFNAKQPISYKNNTRKEILRISKNGTDCSQPYLIQLENEMIIFWREGIHLFSQAKEHDSDKWGETRWLANLSEKNLARIGVLGNSYRFRSPIKVLAALGYINDEILLLGVDSTVSQSKDKEDHGETEEKEEEVQPPDIFIDPFNIIDESEVLKPENDLYEETGIFEKLEEIIYQNQQIQKDLQSIIERHQSLQADTADQLISLLKAARDITPGKKGFIKRLQDFFIKNDP</sequence>
<dbReference type="AlphaFoldDB" id="A0A1M6BUX8"/>
<keyword evidence="2" id="KW-1185">Reference proteome</keyword>
<dbReference type="OrthoDB" id="1707719at2"/>
<protein>
    <submittedName>
        <fullName evidence="1">Uncharacterized protein</fullName>
    </submittedName>
</protein>
<reference evidence="2" key="1">
    <citation type="submission" date="2016-11" db="EMBL/GenBank/DDBJ databases">
        <authorList>
            <person name="Varghese N."/>
            <person name="Submissions S."/>
        </authorList>
    </citation>
    <scope>NUCLEOTIDE SEQUENCE [LARGE SCALE GENOMIC DNA]</scope>
    <source>
        <strain evidence="2">DSM 17957</strain>
    </source>
</reference>